<organism evidence="7 8">
    <name type="scientific">Lentisphaera araneosa HTCC2155</name>
    <dbReference type="NCBI Taxonomy" id="313628"/>
    <lineage>
        <taxon>Bacteria</taxon>
        <taxon>Pseudomonadati</taxon>
        <taxon>Lentisphaerota</taxon>
        <taxon>Lentisphaeria</taxon>
        <taxon>Lentisphaerales</taxon>
        <taxon>Lentisphaeraceae</taxon>
        <taxon>Lentisphaera</taxon>
    </lineage>
</organism>
<dbReference type="PROSITE" id="PS50011">
    <property type="entry name" value="PROTEIN_KINASE_DOM"/>
    <property type="match status" value="1"/>
</dbReference>
<dbReference type="EMBL" id="ABCK01000002">
    <property type="protein sequence ID" value="EDM29348.1"/>
    <property type="molecule type" value="Genomic_DNA"/>
</dbReference>
<dbReference type="InterPro" id="IPR011009">
    <property type="entry name" value="Kinase-like_dom_sf"/>
</dbReference>
<sequence>MSDEDDFADGLGELFDEAYNCTDTKLTESLKQEEDIYSDFSLYSEGGLKRIELCYNRKTNRKVAMATLKEADDPQKVEVFLREAKLNAALQHPNIVPVYNIGLDEAKPWFTMKFIAGISLKDTVCELREGKASEFQDLNARLDLFLKVCDAIAYAHSLGVIHLDIKPDNIRISKYGDVVVCDWGLADVEASSCDELLLEYCSVLDHDIKNHTMSGTVKGSPGYMAPEQTAKVKMRKGFHTDIFSLGSLLYALLTYRAPFDSESIDTILENTAKCDFPKPSKLDLAIPVSLEAICLKAMSLRPEDRYPSVEGLQKDILAYRNGFAPEAEQASSLKTLKLLIKRHKALSLLSLFTFALLALATFILFNNLKLSEKNAAQLADKLQLEQEFNKQMGVDAAPLFLERAIDTFDICNFDESLRFANNAVSRDASMQDAWLVKAKNHFIREEYQATIDAFAKVNSEDHDLVIEIARKYLKIKPLDSSPLTVPQLLNLLAELKPLARGDIYWKVVHYKAFQDLNIEERIAFCRGVIRVNHGASKAKMLNFKFDVDTKHLDVSNNPWLNVSLCFMNFPAKSINLSRTGMNNSIGLRSIPLEEVDMSYTKIIELQTFPCKKVTKLNISGNTIFHITPIVDLPIESLQIQNTLIRNTHDLVQLKRLKELHIHQGQFSKNELDRLDQKIKIVVHQKRE</sequence>
<dbReference type="OrthoDB" id="9801841at2"/>
<dbReference type="AlphaFoldDB" id="A6DGN1"/>
<evidence type="ECO:0000256" key="4">
    <source>
        <dbReference type="ARBA" id="ARBA00022840"/>
    </source>
</evidence>
<keyword evidence="1" id="KW-0808">Transferase</keyword>
<keyword evidence="5" id="KW-0812">Transmembrane</keyword>
<dbReference type="PANTHER" id="PTHR43289">
    <property type="entry name" value="MITOGEN-ACTIVATED PROTEIN KINASE KINASE KINASE 20-RELATED"/>
    <property type="match status" value="1"/>
</dbReference>
<dbReference type="RefSeq" id="WP_007277068.1">
    <property type="nucleotide sequence ID" value="NZ_ABCK01000002.1"/>
</dbReference>
<evidence type="ECO:0000313" key="8">
    <source>
        <dbReference type="Proteomes" id="UP000004947"/>
    </source>
</evidence>
<name>A6DGN1_9BACT</name>
<evidence type="ECO:0000256" key="1">
    <source>
        <dbReference type="ARBA" id="ARBA00022679"/>
    </source>
</evidence>
<dbReference type="SMART" id="SM00220">
    <property type="entry name" value="S_TKc"/>
    <property type="match status" value="1"/>
</dbReference>
<dbReference type="GO" id="GO:0005524">
    <property type="term" value="F:ATP binding"/>
    <property type="evidence" value="ECO:0007669"/>
    <property type="project" value="UniProtKB-KW"/>
</dbReference>
<dbReference type="Gene3D" id="3.80.10.10">
    <property type="entry name" value="Ribonuclease Inhibitor"/>
    <property type="match status" value="1"/>
</dbReference>
<dbReference type="STRING" id="313628.LNTAR_23199"/>
<gene>
    <name evidence="7" type="ORF">LNTAR_23199</name>
</gene>
<proteinExistence type="predicted"/>
<accession>A6DGN1</accession>
<keyword evidence="4" id="KW-0067">ATP-binding</keyword>
<dbReference type="SUPFAM" id="SSF56112">
    <property type="entry name" value="Protein kinase-like (PK-like)"/>
    <property type="match status" value="1"/>
</dbReference>
<keyword evidence="8" id="KW-1185">Reference proteome</keyword>
<dbReference type="InterPro" id="IPR032675">
    <property type="entry name" value="LRR_dom_sf"/>
</dbReference>
<keyword evidence="2" id="KW-0547">Nucleotide-binding</keyword>
<dbReference type="GO" id="GO:0004674">
    <property type="term" value="F:protein serine/threonine kinase activity"/>
    <property type="evidence" value="ECO:0007669"/>
    <property type="project" value="TreeGrafter"/>
</dbReference>
<keyword evidence="3 7" id="KW-0418">Kinase</keyword>
<dbReference type="SUPFAM" id="SSF52058">
    <property type="entry name" value="L domain-like"/>
    <property type="match status" value="1"/>
</dbReference>
<evidence type="ECO:0000256" key="2">
    <source>
        <dbReference type="ARBA" id="ARBA00022741"/>
    </source>
</evidence>
<evidence type="ECO:0000256" key="5">
    <source>
        <dbReference type="SAM" id="Phobius"/>
    </source>
</evidence>
<feature type="transmembrane region" description="Helical" evidence="5">
    <location>
        <begin position="345"/>
        <end position="365"/>
    </location>
</feature>
<evidence type="ECO:0000313" key="7">
    <source>
        <dbReference type="EMBL" id="EDM29348.1"/>
    </source>
</evidence>
<dbReference type="PANTHER" id="PTHR43289:SF6">
    <property type="entry name" value="SERINE_THREONINE-PROTEIN KINASE NEKL-3"/>
    <property type="match status" value="1"/>
</dbReference>
<dbReference type="Pfam" id="PF00069">
    <property type="entry name" value="Pkinase"/>
    <property type="match status" value="1"/>
</dbReference>
<dbReference type="Proteomes" id="UP000004947">
    <property type="component" value="Unassembled WGS sequence"/>
</dbReference>
<feature type="domain" description="Protein kinase" evidence="6">
    <location>
        <begin position="37"/>
        <end position="317"/>
    </location>
</feature>
<evidence type="ECO:0000259" key="6">
    <source>
        <dbReference type="PROSITE" id="PS50011"/>
    </source>
</evidence>
<keyword evidence="5" id="KW-1133">Transmembrane helix</keyword>
<dbReference type="Gene3D" id="1.10.510.10">
    <property type="entry name" value="Transferase(Phosphotransferase) domain 1"/>
    <property type="match status" value="1"/>
</dbReference>
<evidence type="ECO:0000256" key="3">
    <source>
        <dbReference type="ARBA" id="ARBA00022777"/>
    </source>
</evidence>
<dbReference type="CDD" id="cd14014">
    <property type="entry name" value="STKc_PknB_like"/>
    <property type="match status" value="1"/>
</dbReference>
<keyword evidence="5" id="KW-0472">Membrane</keyword>
<reference evidence="7 8" key="1">
    <citation type="journal article" date="2010" name="J. Bacteriol.">
        <title>Genome sequence of Lentisphaera araneosa HTCC2155T, the type species of the order Lentisphaerales in the phylum Lentisphaerae.</title>
        <authorList>
            <person name="Thrash J.C."/>
            <person name="Cho J.C."/>
            <person name="Vergin K.L."/>
            <person name="Morris R.M."/>
            <person name="Giovannoni S.J."/>
        </authorList>
    </citation>
    <scope>NUCLEOTIDE SEQUENCE [LARGE SCALE GENOMIC DNA]</scope>
    <source>
        <strain evidence="7 8">HTCC2155</strain>
    </source>
</reference>
<dbReference type="eggNOG" id="COG0515">
    <property type="taxonomic scope" value="Bacteria"/>
</dbReference>
<dbReference type="InterPro" id="IPR000719">
    <property type="entry name" value="Prot_kinase_dom"/>
</dbReference>
<comment type="caution">
    <text evidence="7">The sequence shown here is derived from an EMBL/GenBank/DDBJ whole genome shotgun (WGS) entry which is preliminary data.</text>
</comment>
<protein>
    <submittedName>
        <fullName evidence="7">Serine/threonine-protein kinase</fullName>
    </submittedName>
</protein>